<dbReference type="InterPro" id="IPR002048">
    <property type="entry name" value="EF_hand_dom"/>
</dbReference>
<feature type="domain" description="DAGKc" evidence="4">
    <location>
        <begin position="421"/>
        <end position="550"/>
    </location>
</feature>
<feature type="compositionally biased region" description="Low complexity" evidence="3">
    <location>
        <begin position="91"/>
        <end position="100"/>
    </location>
</feature>
<dbReference type="SUPFAM" id="SSF47473">
    <property type="entry name" value="EF-hand"/>
    <property type="match status" value="1"/>
</dbReference>
<dbReference type="InterPro" id="IPR018247">
    <property type="entry name" value="EF_Hand_1_Ca_BS"/>
</dbReference>
<dbReference type="GO" id="GO:0008270">
    <property type="term" value="F:zinc ion binding"/>
    <property type="evidence" value="ECO:0007669"/>
    <property type="project" value="UniProtKB-KW"/>
</dbReference>
<dbReference type="PROSITE" id="PS50146">
    <property type="entry name" value="DAGK"/>
    <property type="match status" value="1"/>
</dbReference>
<dbReference type="Pfam" id="PF00781">
    <property type="entry name" value="DAGK_cat"/>
    <property type="match status" value="1"/>
</dbReference>
<dbReference type="Gene3D" id="3.40.50.10330">
    <property type="entry name" value="Probable inorganic polyphosphate/atp-NAD kinase, domain 1"/>
    <property type="match status" value="1"/>
</dbReference>
<dbReference type="InterPro" id="IPR037607">
    <property type="entry name" value="DGK"/>
</dbReference>
<dbReference type="InterPro" id="IPR001206">
    <property type="entry name" value="Diacylglycerol_kinase_cat_dom"/>
</dbReference>
<feature type="domain" description="EF-hand" evidence="5">
    <location>
        <begin position="210"/>
        <end position="245"/>
    </location>
</feature>
<dbReference type="Proteomes" id="UP000095280">
    <property type="component" value="Unplaced"/>
</dbReference>
<dbReference type="SMART" id="SM00054">
    <property type="entry name" value="EFh"/>
    <property type="match status" value="2"/>
</dbReference>
<evidence type="ECO:0000256" key="1">
    <source>
        <dbReference type="ARBA" id="ARBA00022771"/>
    </source>
</evidence>
<dbReference type="InterPro" id="IPR017438">
    <property type="entry name" value="ATP-NAD_kinase_N"/>
</dbReference>
<keyword evidence="1" id="KW-0863">Zinc-finger</keyword>
<protein>
    <submittedName>
        <fullName evidence="7">Diacylglycerol kinase</fullName>
    </submittedName>
</protein>
<evidence type="ECO:0000259" key="5">
    <source>
        <dbReference type="PROSITE" id="PS50222"/>
    </source>
</evidence>
<dbReference type="GO" id="GO:0005509">
    <property type="term" value="F:calcium ion binding"/>
    <property type="evidence" value="ECO:0007669"/>
    <property type="project" value="InterPro"/>
</dbReference>
<dbReference type="GO" id="GO:0005886">
    <property type="term" value="C:plasma membrane"/>
    <property type="evidence" value="ECO:0007669"/>
    <property type="project" value="TreeGrafter"/>
</dbReference>
<dbReference type="PANTHER" id="PTHR11255">
    <property type="entry name" value="DIACYLGLYCEROL KINASE"/>
    <property type="match status" value="1"/>
</dbReference>
<reference evidence="7" key="1">
    <citation type="submission" date="2016-11" db="UniProtKB">
        <authorList>
            <consortium name="WormBaseParasite"/>
        </authorList>
    </citation>
    <scope>IDENTIFICATION</scope>
</reference>
<feature type="domain" description="EF-hand" evidence="5">
    <location>
        <begin position="165"/>
        <end position="200"/>
    </location>
</feature>
<keyword evidence="1" id="KW-0862">Zinc</keyword>
<name>A0A1I8FGS0_9PLAT</name>
<dbReference type="PROSITE" id="PS50222">
    <property type="entry name" value="EF_HAND_2"/>
    <property type="match status" value="2"/>
</dbReference>
<dbReference type="FunFam" id="1.10.238.10:FF:000017">
    <property type="entry name" value="Diacylglycerol kinase"/>
    <property type="match status" value="1"/>
</dbReference>
<dbReference type="Pfam" id="PF13499">
    <property type="entry name" value="EF-hand_7"/>
    <property type="match status" value="1"/>
</dbReference>
<keyword evidence="6" id="KW-1185">Reference proteome</keyword>
<evidence type="ECO:0000313" key="7">
    <source>
        <dbReference type="WBParaSite" id="maker-unitig_34078-snap-gene-0.1-mRNA-1"/>
    </source>
</evidence>
<keyword evidence="1" id="KW-0479">Metal-binding</keyword>
<accession>A0A1I8FGS0</accession>
<dbReference type="InterPro" id="IPR016064">
    <property type="entry name" value="NAD/diacylglycerol_kinase_sf"/>
</dbReference>
<sequence>EPSDFPGPQQPRLSRAHLPRSLPARVENWAGPPRSSLAVEARAIFVLLMPAGPPPLWPPPSQPVESTVSGSNSDQQQASRSARRDGLTEPLLPGAAAGLRRLGGRHAADRRRRTAVPPLASPRTTAASALALIGGPASSSFGGSSSLEGVDKELVRCLSELESGAPEEKLEFVFRLFDTDGNGYLDTSEVDAIISQMMKVTEYLGWDTTELLPILKSMMTDLDFDADGTVSLDEWKRGGLTTIPLLVLLGLDTTVKDDGSHVWRLKHFAKGRHCNICMKQLVGLGKQGLGCVFLQCVSAAPRLASCIFTYTKSKRPAPGAQQSMQHHWTEGNCVEKCAKCRKSIKSGITVPLVQGQPAQQVRGAVDQRVRPVAPSASTCCPPRRDLPRRTGPRQQAGGGSQREPPQQPVRRSSSFQIVPPSGCVPLLVFINPKSGGKQGVRILHKMQYLLNPPPGVRPGEGRRAGAAAVPHPGVRRDGTAGWLLEAMDKFDWGDNRPPVAVLPLGTGNDLARCLRWGGGYENESLEKILHRISQGSPARDEIPATIINNYFSIGVDAAIAHRPAAV</sequence>
<feature type="compositionally biased region" description="Polar residues" evidence="3">
    <location>
        <begin position="64"/>
        <end position="80"/>
    </location>
</feature>
<dbReference type="Gene3D" id="1.10.238.10">
    <property type="entry name" value="EF-hand"/>
    <property type="match status" value="1"/>
</dbReference>
<dbReference type="Gene3D" id="3.30.60.20">
    <property type="match status" value="1"/>
</dbReference>
<dbReference type="InterPro" id="IPR011992">
    <property type="entry name" value="EF-hand-dom_pair"/>
</dbReference>
<dbReference type="GO" id="GO:0004143">
    <property type="term" value="F:ATP-dependent diacylglycerol kinase activity"/>
    <property type="evidence" value="ECO:0007669"/>
    <property type="project" value="InterPro"/>
</dbReference>
<dbReference type="AlphaFoldDB" id="A0A1I8FGS0"/>
<dbReference type="WBParaSite" id="maker-unitig_34078-snap-gene-0.1-mRNA-1">
    <property type="protein sequence ID" value="maker-unitig_34078-snap-gene-0.1-mRNA-1"/>
    <property type="gene ID" value="maker-unitig_34078-snap-gene-0.1"/>
</dbReference>
<dbReference type="GO" id="GO:0007165">
    <property type="term" value="P:signal transduction"/>
    <property type="evidence" value="ECO:0007669"/>
    <property type="project" value="InterPro"/>
</dbReference>
<evidence type="ECO:0000313" key="6">
    <source>
        <dbReference type="Proteomes" id="UP000095280"/>
    </source>
</evidence>
<evidence type="ECO:0000256" key="2">
    <source>
        <dbReference type="ARBA" id="ARBA00022837"/>
    </source>
</evidence>
<dbReference type="SMART" id="SM00046">
    <property type="entry name" value="DAGKc"/>
    <property type="match status" value="1"/>
</dbReference>
<feature type="region of interest" description="Disordered" evidence="3">
    <location>
        <begin position="363"/>
        <end position="417"/>
    </location>
</feature>
<dbReference type="SUPFAM" id="SSF111331">
    <property type="entry name" value="NAD kinase/diacylglycerol kinase-like"/>
    <property type="match status" value="1"/>
</dbReference>
<evidence type="ECO:0000256" key="3">
    <source>
        <dbReference type="SAM" id="MobiDB-lite"/>
    </source>
</evidence>
<evidence type="ECO:0000259" key="4">
    <source>
        <dbReference type="PROSITE" id="PS50146"/>
    </source>
</evidence>
<keyword evidence="2" id="KW-0106">Calcium</keyword>
<feature type="region of interest" description="Disordered" evidence="3">
    <location>
        <begin position="56"/>
        <end position="121"/>
    </location>
</feature>
<dbReference type="InterPro" id="IPR046349">
    <property type="entry name" value="C1-like_sf"/>
</dbReference>
<feature type="compositionally biased region" description="Basic residues" evidence="3">
    <location>
        <begin position="102"/>
        <end position="114"/>
    </location>
</feature>
<dbReference type="PANTHER" id="PTHR11255:SF48">
    <property type="entry name" value="DIACYLGLYCEROL KINASE 1"/>
    <property type="match status" value="1"/>
</dbReference>
<dbReference type="PROSITE" id="PS00018">
    <property type="entry name" value="EF_HAND_1"/>
    <property type="match status" value="2"/>
</dbReference>
<feature type="region of interest" description="Disordered" evidence="3">
    <location>
        <begin position="1"/>
        <end position="20"/>
    </location>
</feature>
<proteinExistence type="predicted"/>
<organism evidence="6 7">
    <name type="scientific">Macrostomum lignano</name>
    <dbReference type="NCBI Taxonomy" id="282301"/>
    <lineage>
        <taxon>Eukaryota</taxon>
        <taxon>Metazoa</taxon>
        <taxon>Spiralia</taxon>
        <taxon>Lophotrochozoa</taxon>
        <taxon>Platyhelminthes</taxon>
        <taxon>Rhabditophora</taxon>
        <taxon>Macrostomorpha</taxon>
        <taxon>Macrostomida</taxon>
        <taxon>Macrostomidae</taxon>
        <taxon>Macrostomum</taxon>
    </lineage>
</organism>
<dbReference type="CDD" id="cd00051">
    <property type="entry name" value="EFh"/>
    <property type="match status" value="1"/>
</dbReference>
<dbReference type="SUPFAM" id="SSF57889">
    <property type="entry name" value="Cysteine-rich domain"/>
    <property type="match status" value="1"/>
</dbReference>